<dbReference type="SUPFAM" id="SSF53474">
    <property type="entry name" value="alpha/beta-Hydrolases"/>
    <property type="match status" value="1"/>
</dbReference>
<sequence>MVTKGDHLEDSLPTSPIMLTRIATNGIEASVATAGTGPPVVLLHGFPHTWQLWREVIGPLAMRHRVIAPDLRGFGASTRAVDGYDAGTLAADLEGILDALGEPTAAVVAIDAGVPAATLLALRRPDRVRRLVVMESLLGSLPGAEDFLAAGPPWWFGFHAVPGLAETVLIGHEAQYIDWFLQAGTRGRGVPPEIRDAFIAAYTGSEALRCAFSYYRALPASARQLDDAVARGGLAMPTLAIGAHPVGATLERQLRPVASDLTGHLIPDCGHIIPLDRPQELLDLLVPFLALS</sequence>
<proteinExistence type="predicted"/>
<dbReference type="AlphaFoldDB" id="A0A193C367"/>
<dbReference type="RefSeq" id="WP_044849852.1">
    <property type="nucleotide sequence ID" value="NZ_CP016174.1"/>
</dbReference>
<keyword evidence="2" id="KW-0378">Hydrolase</keyword>
<dbReference type="GO" id="GO:0016020">
    <property type="term" value="C:membrane"/>
    <property type="evidence" value="ECO:0007669"/>
    <property type="project" value="TreeGrafter"/>
</dbReference>
<dbReference type="Pfam" id="PF00561">
    <property type="entry name" value="Abhydrolase_1"/>
    <property type="match status" value="1"/>
</dbReference>
<dbReference type="Proteomes" id="UP000093695">
    <property type="component" value="Chromosome"/>
</dbReference>
<dbReference type="PANTHER" id="PTHR43798:SF33">
    <property type="entry name" value="HYDROLASE, PUTATIVE (AFU_ORTHOLOGUE AFUA_2G14860)-RELATED"/>
    <property type="match status" value="1"/>
</dbReference>
<feature type="domain" description="AB hydrolase-1" evidence="1">
    <location>
        <begin position="38"/>
        <end position="157"/>
    </location>
</feature>
<dbReference type="PANTHER" id="PTHR43798">
    <property type="entry name" value="MONOACYLGLYCEROL LIPASE"/>
    <property type="match status" value="1"/>
</dbReference>
<gene>
    <name evidence="2" type="ORF">SD37_26490</name>
</gene>
<dbReference type="PRINTS" id="PR00412">
    <property type="entry name" value="EPOXHYDRLASE"/>
</dbReference>
<dbReference type="InterPro" id="IPR000073">
    <property type="entry name" value="AB_hydrolase_1"/>
</dbReference>
<accession>A0A193C367</accession>
<dbReference type="KEGG" id="aori:SD37_26490"/>
<dbReference type="eggNOG" id="COG0596">
    <property type="taxonomic scope" value="Bacteria"/>
</dbReference>
<evidence type="ECO:0000313" key="3">
    <source>
        <dbReference type="Proteomes" id="UP000093695"/>
    </source>
</evidence>
<protein>
    <submittedName>
        <fullName evidence="2">Alpha/beta hydrolase</fullName>
    </submittedName>
</protein>
<evidence type="ECO:0000313" key="2">
    <source>
        <dbReference type="EMBL" id="ANN18820.1"/>
    </source>
</evidence>
<dbReference type="STRING" id="31958.SD37_26490"/>
<evidence type="ECO:0000259" key="1">
    <source>
        <dbReference type="Pfam" id="PF00561"/>
    </source>
</evidence>
<organism evidence="2 3">
    <name type="scientific">Amycolatopsis orientalis</name>
    <name type="common">Nocardia orientalis</name>
    <dbReference type="NCBI Taxonomy" id="31958"/>
    <lineage>
        <taxon>Bacteria</taxon>
        <taxon>Bacillati</taxon>
        <taxon>Actinomycetota</taxon>
        <taxon>Actinomycetes</taxon>
        <taxon>Pseudonocardiales</taxon>
        <taxon>Pseudonocardiaceae</taxon>
        <taxon>Amycolatopsis</taxon>
    </lineage>
</organism>
<dbReference type="InterPro" id="IPR029058">
    <property type="entry name" value="AB_hydrolase_fold"/>
</dbReference>
<name>A0A193C367_AMYOR</name>
<dbReference type="EMBL" id="CP016174">
    <property type="protein sequence ID" value="ANN18820.1"/>
    <property type="molecule type" value="Genomic_DNA"/>
</dbReference>
<keyword evidence="3" id="KW-1185">Reference proteome</keyword>
<reference evidence="2 3" key="1">
    <citation type="journal article" date="2015" name="Genome Announc.">
        <title>Draft Genome Sequence of Norvancomycin-Producing Strain Amycolatopsis orientalis CPCC200066.</title>
        <authorList>
            <person name="Lei X."/>
            <person name="Yuan F."/>
            <person name="Shi Y."/>
            <person name="Li X."/>
            <person name="Wang L."/>
            <person name="Hong B."/>
        </authorList>
    </citation>
    <scope>NUCLEOTIDE SEQUENCE [LARGE SCALE GENOMIC DNA]</scope>
    <source>
        <strain evidence="2 3">B-37</strain>
    </source>
</reference>
<dbReference type="InterPro" id="IPR000639">
    <property type="entry name" value="Epox_hydrolase-like"/>
</dbReference>
<dbReference type="Gene3D" id="3.40.50.1820">
    <property type="entry name" value="alpha/beta hydrolase"/>
    <property type="match status" value="1"/>
</dbReference>
<dbReference type="InterPro" id="IPR050266">
    <property type="entry name" value="AB_hydrolase_sf"/>
</dbReference>
<dbReference type="GO" id="GO:0016787">
    <property type="term" value="F:hydrolase activity"/>
    <property type="evidence" value="ECO:0007669"/>
    <property type="project" value="UniProtKB-KW"/>
</dbReference>
<dbReference type="PRINTS" id="PR00111">
    <property type="entry name" value="ABHYDROLASE"/>
</dbReference>